<name>A0A0B2Q666_GLYSO</name>
<proteinExistence type="predicted"/>
<dbReference type="Proteomes" id="UP000053555">
    <property type="component" value="Unassembled WGS sequence"/>
</dbReference>
<organism evidence="2">
    <name type="scientific">Glycine soja</name>
    <name type="common">Wild soybean</name>
    <dbReference type="NCBI Taxonomy" id="3848"/>
    <lineage>
        <taxon>Eukaryota</taxon>
        <taxon>Viridiplantae</taxon>
        <taxon>Streptophyta</taxon>
        <taxon>Embryophyta</taxon>
        <taxon>Tracheophyta</taxon>
        <taxon>Spermatophyta</taxon>
        <taxon>Magnoliopsida</taxon>
        <taxon>eudicotyledons</taxon>
        <taxon>Gunneridae</taxon>
        <taxon>Pentapetalae</taxon>
        <taxon>rosids</taxon>
        <taxon>fabids</taxon>
        <taxon>Fabales</taxon>
        <taxon>Fabaceae</taxon>
        <taxon>Papilionoideae</taxon>
        <taxon>50 kb inversion clade</taxon>
        <taxon>NPAAA clade</taxon>
        <taxon>indigoferoid/millettioid clade</taxon>
        <taxon>Phaseoleae</taxon>
        <taxon>Glycine</taxon>
        <taxon>Glycine subgen. Soja</taxon>
    </lineage>
</organism>
<feature type="non-terminal residue" evidence="2">
    <location>
        <position position="1"/>
    </location>
</feature>
<dbReference type="InterPro" id="IPR026960">
    <property type="entry name" value="RVT-Znf"/>
</dbReference>
<protein>
    <recommendedName>
        <fullName evidence="1">Reverse transcriptase zinc-binding domain-containing protein</fullName>
    </recommendedName>
</protein>
<gene>
    <name evidence="2" type="ORF">glysoja_044272</name>
</gene>
<dbReference type="AlphaFoldDB" id="A0A0B2Q666"/>
<reference evidence="2" key="1">
    <citation type="submission" date="2014-07" db="EMBL/GenBank/DDBJ databases">
        <title>Identification of a novel salt tolerance gene in wild soybean by whole-genome sequencing.</title>
        <authorList>
            <person name="Lam H.-M."/>
            <person name="Qi X."/>
            <person name="Li M.-W."/>
            <person name="Liu X."/>
            <person name="Xie M."/>
            <person name="Ni M."/>
            <person name="Xu X."/>
        </authorList>
    </citation>
    <scope>NUCLEOTIDE SEQUENCE [LARGE SCALE GENOMIC DNA]</scope>
    <source>
        <tissue evidence="2">Root</tissue>
    </source>
</reference>
<evidence type="ECO:0000313" key="2">
    <source>
        <dbReference type="EMBL" id="KHN15277.1"/>
    </source>
</evidence>
<feature type="non-terminal residue" evidence="2">
    <location>
        <position position="200"/>
    </location>
</feature>
<dbReference type="Pfam" id="PF13966">
    <property type="entry name" value="zf-RVT"/>
    <property type="match status" value="1"/>
</dbReference>
<accession>A0A0B2Q666</accession>
<evidence type="ECO:0000259" key="1">
    <source>
        <dbReference type="Pfam" id="PF13966"/>
    </source>
</evidence>
<dbReference type="EMBL" id="KN661170">
    <property type="protein sequence ID" value="KHN15277.1"/>
    <property type="molecule type" value="Genomic_DNA"/>
</dbReference>
<feature type="domain" description="Reverse transcriptase zinc-binding" evidence="1">
    <location>
        <begin position="13"/>
        <end position="85"/>
    </location>
</feature>
<sequence length="200" mass="24326">DKWVWMVEPRGEYTTKSAYGLLSQEGQVEDNNDKVVFVDLWKMKVPNKVQHFLWRLVWDRLPTRKNLRRRNVDLENARCPPCLTHTRMRYTFSSTAQSKVSPLWWESQSWVNMVGVFPYHPGQHFIQHIHGVFEGLQENRWQWWWLALTYSIWKHRNNIIFSNATYDAHKLMEDAVFLIWTWLRCLEKDFSMHFNHWSSN</sequence>